<evidence type="ECO:0000259" key="7">
    <source>
        <dbReference type="PROSITE" id="PS50178"/>
    </source>
</evidence>
<dbReference type="SUPFAM" id="SSF57903">
    <property type="entry name" value="FYVE/PHD zinc finger"/>
    <property type="match status" value="1"/>
</dbReference>
<dbReference type="PROSITE" id="PS50178">
    <property type="entry name" value="ZF_FYVE"/>
    <property type="match status" value="1"/>
</dbReference>
<sequence length="596" mass="65981">MSCAPPTLLSTSPSPSTTSLAESVSSITTTSTTNTDTLSLSSESSSQSSNSNSSASNRHSIRPNEHLAILMHRSLWKRDSLSNSCDTFSCSTIFSSFTTFPSTFSFSTFERRHHCRKCGGVFCSKCTSRTTPLLDTRDLPFLNPPRNTSIYDYVSEGGIVDSRARVCDDCWDQLHGTPSTPQTPELKLSMLPMPQPPRRSSVVSSGDTSPASSTSPRTPPDTPLLVATALSSTPITRRSSVASRASIPDFRRRATTFAAQAALSKPSDIGRPISTIRADSTPLPLGELATYPLCRSSLLCKASGGGRWVPRPVEGKEDTRIIDASADLLLSTSPTSSLIASSREASPHQSRSRASKANQAPTLGIGKPLWEVEWERRIRKEKRRRENPVVRDGEFCYRVYGAGGGSKSDDDDAYDVYDLEKGGTRPRRHLEEAFRCRLSNFDLCIITSSRFSLRLPSSRPPIALTYRYFAVSMFMFFIFICIIIDSLTLHIIYHASYNTQHSLHGLYLVDSCILYFYLPRVTSSSSTICSCSSSSSYPRTTARVLSILFWARCCFFLFSYSCFWPVTRLSVAHFVFAFFFFVLLAPCRGRCFLSVL</sequence>
<dbReference type="InterPro" id="IPR017455">
    <property type="entry name" value="Znf_FYVE-rel"/>
</dbReference>
<organism evidence="8 9">
    <name type="scientific">Lentinula boryana</name>
    <dbReference type="NCBI Taxonomy" id="40481"/>
    <lineage>
        <taxon>Eukaryota</taxon>
        <taxon>Fungi</taxon>
        <taxon>Dikarya</taxon>
        <taxon>Basidiomycota</taxon>
        <taxon>Agaricomycotina</taxon>
        <taxon>Agaricomycetes</taxon>
        <taxon>Agaricomycetidae</taxon>
        <taxon>Agaricales</taxon>
        <taxon>Marasmiineae</taxon>
        <taxon>Omphalotaceae</taxon>
        <taxon>Lentinula</taxon>
    </lineage>
</organism>
<dbReference type="EMBL" id="MU790550">
    <property type="protein sequence ID" value="KAJ3998866.1"/>
    <property type="molecule type" value="Genomic_DNA"/>
</dbReference>
<evidence type="ECO:0000256" key="1">
    <source>
        <dbReference type="ARBA" id="ARBA00022723"/>
    </source>
</evidence>
<evidence type="ECO:0000256" key="2">
    <source>
        <dbReference type="ARBA" id="ARBA00022771"/>
    </source>
</evidence>
<protein>
    <recommendedName>
        <fullName evidence="7">FYVE-type domain-containing protein</fullName>
    </recommendedName>
</protein>
<proteinExistence type="predicted"/>
<dbReference type="PANTHER" id="PTHR23164:SF30">
    <property type="entry name" value="EARLY ENDOSOME ANTIGEN 1"/>
    <property type="match status" value="1"/>
</dbReference>
<keyword evidence="9" id="KW-1185">Reference proteome</keyword>
<feature type="compositionally biased region" description="Low complexity" evidence="5">
    <location>
        <begin position="1"/>
        <end position="58"/>
    </location>
</feature>
<keyword evidence="1" id="KW-0479">Metal-binding</keyword>
<keyword evidence="6" id="KW-0472">Membrane</keyword>
<dbReference type="SMART" id="SM00064">
    <property type="entry name" value="FYVE"/>
    <property type="match status" value="1"/>
</dbReference>
<dbReference type="Pfam" id="PF01363">
    <property type="entry name" value="FYVE"/>
    <property type="match status" value="1"/>
</dbReference>
<evidence type="ECO:0000256" key="6">
    <source>
        <dbReference type="SAM" id="Phobius"/>
    </source>
</evidence>
<feature type="transmembrane region" description="Helical" evidence="6">
    <location>
        <begin position="468"/>
        <end position="493"/>
    </location>
</feature>
<feature type="domain" description="FYVE-type" evidence="7">
    <location>
        <begin position="90"/>
        <end position="175"/>
    </location>
</feature>
<dbReference type="Proteomes" id="UP001163828">
    <property type="component" value="Unassembled WGS sequence"/>
</dbReference>
<dbReference type="InterPro" id="IPR011011">
    <property type="entry name" value="Znf_FYVE_PHD"/>
</dbReference>
<evidence type="ECO:0000256" key="4">
    <source>
        <dbReference type="PROSITE-ProRule" id="PRU00091"/>
    </source>
</evidence>
<accession>A0ABQ8QK87</accession>
<feature type="region of interest" description="Disordered" evidence="5">
    <location>
        <begin position="338"/>
        <end position="361"/>
    </location>
</feature>
<name>A0ABQ8QK87_9AGAR</name>
<keyword evidence="3" id="KW-0862">Zinc</keyword>
<keyword evidence="2 4" id="KW-0863">Zinc-finger</keyword>
<evidence type="ECO:0000256" key="3">
    <source>
        <dbReference type="ARBA" id="ARBA00022833"/>
    </source>
</evidence>
<dbReference type="InterPro" id="IPR000306">
    <property type="entry name" value="Znf_FYVE"/>
</dbReference>
<evidence type="ECO:0000313" key="9">
    <source>
        <dbReference type="Proteomes" id="UP001163828"/>
    </source>
</evidence>
<evidence type="ECO:0000256" key="5">
    <source>
        <dbReference type="SAM" id="MobiDB-lite"/>
    </source>
</evidence>
<evidence type="ECO:0000313" key="8">
    <source>
        <dbReference type="EMBL" id="KAJ3998866.1"/>
    </source>
</evidence>
<gene>
    <name evidence="8" type="ORF">F5050DRAFT_1128152</name>
</gene>
<feature type="transmembrane region" description="Helical" evidence="6">
    <location>
        <begin position="572"/>
        <end position="593"/>
    </location>
</feature>
<keyword evidence="6" id="KW-1133">Transmembrane helix</keyword>
<comment type="caution">
    <text evidence="8">The sequence shown here is derived from an EMBL/GenBank/DDBJ whole genome shotgun (WGS) entry which is preliminary data.</text>
</comment>
<dbReference type="Gene3D" id="3.30.40.10">
    <property type="entry name" value="Zinc/RING finger domain, C3HC4 (zinc finger)"/>
    <property type="match status" value="1"/>
</dbReference>
<keyword evidence="6" id="KW-0812">Transmembrane</keyword>
<feature type="region of interest" description="Disordered" evidence="5">
    <location>
        <begin position="176"/>
        <end position="225"/>
    </location>
</feature>
<reference evidence="8" key="1">
    <citation type="submission" date="2022-08" db="EMBL/GenBank/DDBJ databases">
        <authorList>
            <consortium name="DOE Joint Genome Institute"/>
            <person name="Min B."/>
            <person name="Riley R."/>
            <person name="Sierra-Patev S."/>
            <person name="Naranjo-Ortiz M."/>
            <person name="Looney B."/>
            <person name="Konkel Z."/>
            <person name="Slot J.C."/>
            <person name="Sakamoto Y."/>
            <person name="Steenwyk J.L."/>
            <person name="Rokas A."/>
            <person name="Carro J."/>
            <person name="Camarero S."/>
            <person name="Ferreira P."/>
            <person name="Molpeceres G."/>
            <person name="Ruiz-Duenas F.J."/>
            <person name="Serrano A."/>
            <person name="Henrissat B."/>
            <person name="Drula E."/>
            <person name="Hughes K.W."/>
            <person name="Mata J.L."/>
            <person name="Ishikawa N.K."/>
            <person name="Vargas-Isla R."/>
            <person name="Ushijima S."/>
            <person name="Smith C.A."/>
            <person name="Ahrendt S."/>
            <person name="Andreopoulos W."/>
            <person name="He G."/>
            <person name="Labutti K."/>
            <person name="Lipzen A."/>
            <person name="Ng V."/>
            <person name="Sandor L."/>
            <person name="Barry K."/>
            <person name="Martinez A.T."/>
            <person name="Xiao Y."/>
            <person name="Gibbons J.G."/>
            <person name="Terashima K."/>
            <person name="Hibbett D.S."/>
            <person name="Grigoriev I.V."/>
        </authorList>
    </citation>
    <scope>NUCLEOTIDE SEQUENCE</scope>
    <source>
        <strain evidence="8">TFB10827</strain>
    </source>
</reference>
<feature type="transmembrane region" description="Helical" evidence="6">
    <location>
        <begin position="544"/>
        <end position="566"/>
    </location>
</feature>
<dbReference type="InterPro" id="IPR013083">
    <property type="entry name" value="Znf_RING/FYVE/PHD"/>
</dbReference>
<dbReference type="PANTHER" id="PTHR23164">
    <property type="entry name" value="EARLY ENDOSOME ANTIGEN 1"/>
    <property type="match status" value="1"/>
</dbReference>
<feature type="region of interest" description="Disordered" evidence="5">
    <location>
        <begin position="1"/>
        <end position="60"/>
    </location>
</feature>
<feature type="compositionally biased region" description="Low complexity" evidence="5">
    <location>
        <begin position="198"/>
        <end position="216"/>
    </location>
</feature>